<comment type="caution">
    <text evidence="2">The sequence shown here is derived from an EMBL/GenBank/DDBJ whole genome shotgun (WGS) entry which is preliminary data.</text>
</comment>
<name>A0AAV7J5H0_COTGL</name>
<dbReference type="InterPro" id="IPR051057">
    <property type="entry name" value="PI-PLC_domain"/>
</dbReference>
<feature type="signal peptide" evidence="1">
    <location>
        <begin position="1"/>
        <end position="19"/>
    </location>
</feature>
<dbReference type="PANTHER" id="PTHR13593:SF113">
    <property type="entry name" value="SI:DKEY-266F7.9"/>
    <property type="match status" value="1"/>
</dbReference>
<evidence type="ECO:0000313" key="3">
    <source>
        <dbReference type="Proteomes" id="UP000826195"/>
    </source>
</evidence>
<protein>
    <submittedName>
        <fullName evidence="2">Uncharacterized protein</fullName>
    </submittedName>
</protein>
<keyword evidence="3" id="KW-1185">Reference proteome</keyword>
<dbReference type="PANTHER" id="PTHR13593">
    <property type="match status" value="1"/>
</dbReference>
<dbReference type="InterPro" id="IPR017946">
    <property type="entry name" value="PLC-like_Pdiesterase_TIM-brl"/>
</dbReference>
<dbReference type="AlphaFoldDB" id="A0AAV7J5H0"/>
<evidence type="ECO:0000313" key="2">
    <source>
        <dbReference type="EMBL" id="KAH0566556.1"/>
    </source>
</evidence>
<reference evidence="2 3" key="1">
    <citation type="journal article" date="2021" name="J. Hered.">
        <title>A chromosome-level genome assembly of the parasitoid wasp, Cotesia glomerata (Hymenoptera: Braconidae).</title>
        <authorList>
            <person name="Pinto B.J."/>
            <person name="Weis J.J."/>
            <person name="Gamble T."/>
            <person name="Ode P.J."/>
            <person name="Paul R."/>
            <person name="Zaspel J.M."/>
        </authorList>
    </citation>
    <scope>NUCLEOTIDE SEQUENCE [LARGE SCALE GENOMIC DNA]</scope>
    <source>
        <strain evidence="2">CgM1</strain>
    </source>
</reference>
<dbReference type="SUPFAM" id="SSF51695">
    <property type="entry name" value="PLC-like phosphodiesterases"/>
    <property type="match status" value="1"/>
</dbReference>
<keyword evidence="1" id="KW-0732">Signal</keyword>
<organism evidence="2 3">
    <name type="scientific">Cotesia glomerata</name>
    <name type="common">Lepidopteran parasitic wasp</name>
    <name type="synonym">Apanteles glomeratus</name>
    <dbReference type="NCBI Taxonomy" id="32391"/>
    <lineage>
        <taxon>Eukaryota</taxon>
        <taxon>Metazoa</taxon>
        <taxon>Ecdysozoa</taxon>
        <taxon>Arthropoda</taxon>
        <taxon>Hexapoda</taxon>
        <taxon>Insecta</taxon>
        <taxon>Pterygota</taxon>
        <taxon>Neoptera</taxon>
        <taxon>Endopterygota</taxon>
        <taxon>Hymenoptera</taxon>
        <taxon>Apocrita</taxon>
        <taxon>Ichneumonoidea</taxon>
        <taxon>Braconidae</taxon>
        <taxon>Microgastrinae</taxon>
        <taxon>Cotesia</taxon>
    </lineage>
</organism>
<sequence>MLKLKILLVSAVLAAVAIASNNNECVSNIYFNGRAYNYDVVKNIDGNKRFNELSFVGTHHSASYVIDDPLQKTQDWTIPEQLEAGVRVFHFKVQSDYNDLSIYLQDRKLSLKFNANILPMINEFLDAHPEESVIVYFNEEGGNSAVNGSNCDAMDKIKNSTSGHRVNTKWTLDDLVRDYRGEILIAADKSFKSCSNMLENQCMKDGYTPANNVDDVIYKWKAILELQELIYLRKHDCYIYELYLPNDLQSNLRLISADGGYKTSDGMCAEPLNTLMILESIQGSEDSPFGLIIVMTDFVNQKLINVVQNNN</sequence>
<dbReference type="GO" id="GO:0006629">
    <property type="term" value="P:lipid metabolic process"/>
    <property type="evidence" value="ECO:0007669"/>
    <property type="project" value="InterPro"/>
</dbReference>
<feature type="chain" id="PRO_5043641934" evidence="1">
    <location>
        <begin position="20"/>
        <end position="311"/>
    </location>
</feature>
<dbReference type="EMBL" id="JAHXZJ010000001">
    <property type="protein sequence ID" value="KAH0566556.1"/>
    <property type="molecule type" value="Genomic_DNA"/>
</dbReference>
<gene>
    <name evidence="2" type="ORF">KQX54_001726</name>
</gene>
<proteinExistence type="predicted"/>
<dbReference type="GO" id="GO:0008081">
    <property type="term" value="F:phosphoric diester hydrolase activity"/>
    <property type="evidence" value="ECO:0007669"/>
    <property type="project" value="InterPro"/>
</dbReference>
<dbReference type="CDD" id="cd08557">
    <property type="entry name" value="PI-PLCc_bacteria_like"/>
    <property type="match status" value="1"/>
</dbReference>
<accession>A0AAV7J5H0</accession>
<dbReference type="Gene3D" id="3.20.20.190">
    <property type="entry name" value="Phosphatidylinositol (PI) phosphodiesterase"/>
    <property type="match status" value="1"/>
</dbReference>
<dbReference type="Pfam" id="PF26146">
    <property type="entry name" value="PI-PLC_X"/>
    <property type="match status" value="1"/>
</dbReference>
<evidence type="ECO:0000256" key="1">
    <source>
        <dbReference type="SAM" id="SignalP"/>
    </source>
</evidence>
<dbReference type="Proteomes" id="UP000826195">
    <property type="component" value="Unassembled WGS sequence"/>
</dbReference>